<evidence type="ECO:0000313" key="3">
    <source>
        <dbReference type="EMBL" id="GAA4770373.1"/>
    </source>
</evidence>
<feature type="compositionally biased region" description="Acidic residues" evidence="1">
    <location>
        <begin position="180"/>
        <end position="189"/>
    </location>
</feature>
<sequence>MNDGPEEVSGGARPAPERNGHDAPTAGTAGPGGGSVTSGDEETPTAALPQPGAAPPLPAMEADSGPAAGEPTAVLPAAGAGSGPAAHPTVPESPVPESPAHQSPAVGKPAPGSPAAASETAGDPVAEGAPDLPGDGAGRLLSAVFGTDRTGSRPPVDTGVHGADGGAPAAGSPDAGAGDDVGEDRLDSDEEALRRLLQGVVEGLQPSDGALDHLRRAVPARRARKRQALVGAAAAVLLVGTAVPAFVHVATSDSGADTKAVTAGHGEQAQGGTGNDPGATGGERDRLTLPGSGVQNPGHRSPATSVPGEAPDESAADGPSGEPETPGAQTGAPALCQGGQLGVASVETNAPGAEGKVYGTFRIANVSDAACTVEGSGEFAVEALGAADPTRVGVTGHTDGDPAGGLPAPSAGRKTLVLKPSGAYEVKFAWVPSDTCPTTEPSPDPSPSESGGAAGGSTAGTGTGSGGDTGAGTSAEGVQPQLVTEDGPADGSVAVSYVPVAGGPSAQATVPHACAGTVYRTGMLPDGA</sequence>
<name>A0ABP8ZZS9_9ACTN</name>
<evidence type="ECO:0000256" key="1">
    <source>
        <dbReference type="SAM" id="MobiDB-lite"/>
    </source>
</evidence>
<organism evidence="3 4">
    <name type="scientific">Streptomyces sanyensis</name>
    <dbReference type="NCBI Taxonomy" id="568869"/>
    <lineage>
        <taxon>Bacteria</taxon>
        <taxon>Bacillati</taxon>
        <taxon>Actinomycetota</taxon>
        <taxon>Actinomycetes</taxon>
        <taxon>Kitasatosporales</taxon>
        <taxon>Streptomycetaceae</taxon>
        <taxon>Streptomyces</taxon>
    </lineage>
</organism>
<keyword evidence="2" id="KW-0812">Transmembrane</keyword>
<dbReference type="EMBL" id="BAABJV010000003">
    <property type="protein sequence ID" value="GAA4770373.1"/>
    <property type="molecule type" value="Genomic_DNA"/>
</dbReference>
<feature type="region of interest" description="Disordered" evidence="1">
    <location>
        <begin position="393"/>
        <end position="412"/>
    </location>
</feature>
<gene>
    <name evidence="3" type="ORF">GCM10023329_16730</name>
</gene>
<dbReference type="RefSeq" id="WP_345611529.1">
    <property type="nucleotide sequence ID" value="NZ_BAABJV010000003.1"/>
</dbReference>
<accession>A0ABP8ZZS9</accession>
<feature type="region of interest" description="Disordered" evidence="1">
    <location>
        <begin position="257"/>
        <end position="336"/>
    </location>
</feature>
<feature type="compositionally biased region" description="Low complexity" evidence="1">
    <location>
        <begin position="103"/>
        <end position="122"/>
    </location>
</feature>
<keyword evidence="4" id="KW-1185">Reference proteome</keyword>
<feature type="region of interest" description="Disordered" evidence="1">
    <location>
        <begin position="1"/>
        <end position="189"/>
    </location>
</feature>
<proteinExistence type="predicted"/>
<feature type="transmembrane region" description="Helical" evidence="2">
    <location>
        <begin position="228"/>
        <end position="247"/>
    </location>
</feature>
<protein>
    <recommendedName>
        <fullName evidence="5">DUF4232 domain-containing protein</fullName>
    </recommendedName>
</protein>
<feature type="compositionally biased region" description="Low complexity" evidence="1">
    <location>
        <begin position="76"/>
        <end position="90"/>
    </location>
</feature>
<feature type="compositionally biased region" description="Gly residues" evidence="1">
    <location>
        <begin position="269"/>
        <end position="281"/>
    </location>
</feature>
<comment type="caution">
    <text evidence="3">The sequence shown here is derived from an EMBL/GenBank/DDBJ whole genome shotgun (WGS) entry which is preliminary data.</text>
</comment>
<dbReference type="Proteomes" id="UP001501147">
    <property type="component" value="Unassembled WGS sequence"/>
</dbReference>
<feature type="region of interest" description="Disordered" evidence="1">
    <location>
        <begin position="434"/>
        <end position="497"/>
    </location>
</feature>
<evidence type="ECO:0008006" key="5">
    <source>
        <dbReference type="Google" id="ProtNLM"/>
    </source>
</evidence>
<keyword evidence="2" id="KW-1133">Transmembrane helix</keyword>
<feature type="compositionally biased region" description="Low complexity" evidence="1">
    <location>
        <begin position="166"/>
        <end position="178"/>
    </location>
</feature>
<reference evidence="4" key="1">
    <citation type="journal article" date="2019" name="Int. J. Syst. Evol. Microbiol.">
        <title>The Global Catalogue of Microorganisms (GCM) 10K type strain sequencing project: providing services to taxonomists for standard genome sequencing and annotation.</title>
        <authorList>
            <consortium name="The Broad Institute Genomics Platform"/>
            <consortium name="The Broad Institute Genome Sequencing Center for Infectious Disease"/>
            <person name="Wu L."/>
            <person name="Ma J."/>
        </authorList>
    </citation>
    <scope>NUCLEOTIDE SEQUENCE [LARGE SCALE GENOMIC DNA]</scope>
    <source>
        <strain evidence="4">JCM 18324</strain>
    </source>
</reference>
<evidence type="ECO:0000313" key="4">
    <source>
        <dbReference type="Proteomes" id="UP001501147"/>
    </source>
</evidence>
<evidence type="ECO:0000256" key="2">
    <source>
        <dbReference type="SAM" id="Phobius"/>
    </source>
</evidence>
<keyword evidence="2" id="KW-0472">Membrane</keyword>
<feature type="compositionally biased region" description="Gly residues" evidence="1">
    <location>
        <begin position="452"/>
        <end position="470"/>
    </location>
</feature>